<gene>
    <name evidence="1" type="ORF">SAMN05421880_1077</name>
</gene>
<name>A0A1I4N975_9PROT</name>
<dbReference type="Proteomes" id="UP000199561">
    <property type="component" value="Unassembled WGS sequence"/>
</dbReference>
<organism evidence="1 2">
    <name type="scientific">Nitrosomonas nitrosa</name>
    <dbReference type="NCBI Taxonomy" id="52442"/>
    <lineage>
        <taxon>Bacteria</taxon>
        <taxon>Pseudomonadati</taxon>
        <taxon>Pseudomonadota</taxon>
        <taxon>Betaproteobacteria</taxon>
        <taxon>Nitrosomonadales</taxon>
        <taxon>Nitrosomonadaceae</taxon>
        <taxon>Nitrosomonas</taxon>
    </lineage>
</organism>
<reference evidence="1 2" key="1">
    <citation type="submission" date="2016-10" db="EMBL/GenBank/DDBJ databases">
        <authorList>
            <person name="de Groot N.N."/>
        </authorList>
    </citation>
    <scope>NUCLEOTIDE SEQUENCE [LARGE SCALE GENOMIC DNA]</scope>
    <source>
        <strain evidence="1 2">Nm146</strain>
    </source>
</reference>
<protein>
    <submittedName>
        <fullName evidence="1">Uncharacterized protein</fullName>
    </submittedName>
</protein>
<evidence type="ECO:0000313" key="2">
    <source>
        <dbReference type="Proteomes" id="UP000199561"/>
    </source>
</evidence>
<accession>A0A1I4N975</accession>
<sequence length="80" mass="9276">MKTAHLQQNGIKNTQLINLNFYLDTACTKSFRKIVNCIELVKQRLLHLMNMILTFVVKGEDFFDTDLVIIRGWLLCTACN</sequence>
<proteinExistence type="predicted"/>
<evidence type="ECO:0000313" key="1">
    <source>
        <dbReference type="EMBL" id="SFM12102.1"/>
    </source>
</evidence>
<keyword evidence="2" id="KW-1185">Reference proteome</keyword>
<dbReference type="AlphaFoldDB" id="A0A1I4N975"/>
<dbReference type="EMBL" id="FOUF01000007">
    <property type="protein sequence ID" value="SFM12102.1"/>
    <property type="molecule type" value="Genomic_DNA"/>
</dbReference>
<dbReference type="STRING" id="52442.SAMN05421880_1077"/>